<dbReference type="AlphaFoldDB" id="A0A3B0ST27"/>
<organism evidence="1">
    <name type="scientific">hydrothermal vent metagenome</name>
    <dbReference type="NCBI Taxonomy" id="652676"/>
    <lineage>
        <taxon>unclassified sequences</taxon>
        <taxon>metagenomes</taxon>
        <taxon>ecological metagenomes</taxon>
    </lineage>
</organism>
<reference evidence="1" key="1">
    <citation type="submission" date="2018-06" db="EMBL/GenBank/DDBJ databases">
        <authorList>
            <person name="Zhirakovskaya E."/>
        </authorList>
    </citation>
    <scope>NUCLEOTIDE SEQUENCE</scope>
</reference>
<proteinExistence type="predicted"/>
<sequence length="164" mass="18073">MTKGLIMNVVTSKVIDLSAEKIWDAMSRFGDVDQWATGVLRSAWKEPDRLDDAVGSVRFCDLDEFGYVAETIEHWEPGRALTYSVKGMPFPMKGATNAWTFRPLGPDQTEVITTITVQLKPGAGFMSALVKKNLRRVQEGVLADLAHFAADGIPSDRKLSEQAA</sequence>
<dbReference type="Pfam" id="PF10604">
    <property type="entry name" value="Polyketide_cyc2"/>
    <property type="match status" value="1"/>
</dbReference>
<name>A0A3B0ST27_9ZZZZ</name>
<evidence type="ECO:0000313" key="1">
    <source>
        <dbReference type="EMBL" id="VAW07253.1"/>
    </source>
</evidence>
<dbReference type="Gene3D" id="3.30.530.20">
    <property type="match status" value="1"/>
</dbReference>
<gene>
    <name evidence="1" type="ORF">MNBD_ACTINO02-243</name>
</gene>
<dbReference type="InterPro" id="IPR019587">
    <property type="entry name" value="Polyketide_cyclase/dehydratase"/>
</dbReference>
<evidence type="ECO:0008006" key="2">
    <source>
        <dbReference type="Google" id="ProtNLM"/>
    </source>
</evidence>
<protein>
    <recommendedName>
        <fullName evidence="2">SRPBCC family protein</fullName>
    </recommendedName>
</protein>
<dbReference type="EMBL" id="UOEK01000391">
    <property type="protein sequence ID" value="VAW07253.1"/>
    <property type="molecule type" value="Genomic_DNA"/>
</dbReference>
<dbReference type="CDD" id="cd07821">
    <property type="entry name" value="PYR_PYL_RCAR_like"/>
    <property type="match status" value="1"/>
</dbReference>
<accession>A0A3B0ST27</accession>
<dbReference type="InterPro" id="IPR023393">
    <property type="entry name" value="START-like_dom_sf"/>
</dbReference>
<dbReference type="SUPFAM" id="SSF55961">
    <property type="entry name" value="Bet v1-like"/>
    <property type="match status" value="1"/>
</dbReference>